<dbReference type="RefSeq" id="WP_108685857.1">
    <property type="nucleotide sequence ID" value="NZ_QCYK01000001.1"/>
</dbReference>
<evidence type="ECO:0000256" key="3">
    <source>
        <dbReference type="ARBA" id="ARBA00023237"/>
    </source>
</evidence>
<evidence type="ECO:0000256" key="2">
    <source>
        <dbReference type="ARBA" id="ARBA00023136"/>
    </source>
</evidence>
<organism evidence="5 6">
    <name type="scientific">Chitinophaga parva</name>
    <dbReference type="NCBI Taxonomy" id="2169414"/>
    <lineage>
        <taxon>Bacteria</taxon>
        <taxon>Pseudomonadati</taxon>
        <taxon>Bacteroidota</taxon>
        <taxon>Chitinophagia</taxon>
        <taxon>Chitinophagales</taxon>
        <taxon>Chitinophagaceae</taxon>
        <taxon>Chitinophaga</taxon>
    </lineage>
</organism>
<evidence type="ECO:0000313" key="5">
    <source>
        <dbReference type="EMBL" id="PUZ29218.1"/>
    </source>
</evidence>
<keyword evidence="2" id="KW-0472">Membrane</keyword>
<evidence type="ECO:0000256" key="1">
    <source>
        <dbReference type="ARBA" id="ARBA00022729"/>
    </source>
</evidence>
<sequence length="276" mass="32410">MRKFLVHSGLCVLILTSACNRELHRIEKSGDPERKLDYANKLYDKKKYATAQQLYEELRPVYKGTDKFEDINYRNAYCSYNLRDYVQAAFLFKNYLDAFPNSPRAQEVDYMQAFCYYKQSPKVPLDQTNTIKAISALQTFINEFPNGDKVPEANLLIELCRKKLEQKEFNAAELYFNLGYYKAANIAFKSLMRNYPDSDKGDGYKLYAIRSSYRYAQISIPEKQLERYQAVLTEYMDFNDHYGQSKLKPDAEKYYNLAQNNIKILEHEQNKAKSAQ</sequence>
<gene>
    <name evidence="5" type="ORF">DCC81_07070</name>
</gene>
<accession>A0A2T7BNG4</accession>
<evidence type="ECO:0000259" key="4">
    <source>
        <dbReference type="Pfam" id="PF13525"/>
    </source>
</evidence>
<protein>
    <submittedName>
        <fullName evidence="5">Outer membrane protein assembly factor BamD</fullName>
    </submittedName>
</protein>
<dbReference type="EMBL" id="QCYK01000001">
    <property type="protein sequence ID" value="PUZ29218.1"/>
    <property type="molecule type" value="Genomic_DNA"/>
</dbReference>
<reference evidence="5 6" key="1">
    <citation type="submission" date="2018-04" db="EMBL/GenBank/DDBJ databases">
        <title>Chitinophaga fuyangensis sp. nov., isolated from soil in a chemical factory.</title>
        <authorList>
            <person name="Chen K."/>
        </authorList>
    </citation>
    <scope>NUCLEOTIDE SEQUENCE [LARGE SCALE GENOMIC DNA]</scope>
    <source>
        <strain evidence="5 6">LY-1</strain>
    </source>
</reference>
<dbReference type="NCBIfam" id="TIGR03302">
    <property type="entry name" value="OM_YfiO"/>
    <property type="match status" value="1"/>
</dbReference>
<dbReference type="AlphaFoldDB" id="A0A2T7BNG4"/>
<dbReference type="OrthoDB" id="9770761at2"/>
<dbReference type="InterPro" id="IPR039565">
    <property type="entry name" value="BamD-like"/>
</dbReference>
<feature type="domain" description="Outer membrane lipoprotein BamD-like" evidence="4">
    <location>
        <begin position="39"/>
        <end position="200"/>
    </location>
</feature>
<comment type="caution">
    <text evidence="5">The sequence shown here is derived from an EMBL/GenBank/DDBJ whole genome shotgun (WGS) entry which is preliminary data.</text>
</comment>
<dbReference type="Pfam" id="PF13525">
    <property type="entry name" value="YfiO"/>
    <property type="match status" value="1"/>
</dbReference>
<dbReference type="SUPFAM" id="SSF48452">
    <property type="entry name" value="TPR-like"/>
    <property type="match status" value="1"/>
</dbReference>
<keyword evidence="6" id="KW-1185">Reference proteome</keyword>
<dbReference type="Gene3D" id="1.25.40.10">
    <property type="entry name" value="Tetratricopeptide repeat domain"/>
    <property type="match status" value="1"/>
</dbReference>
<keyword evidence="1" id="KW-0732">Signal</keyword>
<dbReference type="InterPro" id="IPR017689">
    <property type="entry name" value="BamD"/>
</dbReference>
<dbReference type="Proteomes" id="UP000244450">
    <property type="component" value="Unassembled WGS sequence"/>
</dbReference>
<name>A0A2T7BNG4_9BACT</name>
<dbReference type="PROSITE" id="PS51257">
    <property type="entry name" value="PROKAR_LIPOPROTEIN"/>
    <property type="match status" value="1"/>
</dbReference>
<proteinExistence type="predicted"/>
<dbReference type="InterPro" id="IPR011990">
    <property type="entry name" value="TPR-like_helical_dom_sf"/>
</dbReference>
<keyword evidence="3" id="KW-0998">Cell outer membrane</keyword>
<evidence type="ECO:0000313" key="6">
    <source>
        <dbReference type="Proteomes" id="UP000244450"/>
    </source>
</evidence>